<dbReference type="GO" id="GO:0030288">
    <property type="term" value="C:outer membrane-bounded periplasmic space"/>
    <property type="evidence" value="ECO:0007669"/>
    <property type="project" value="TreeGrafter"/>
</dbReference>
<organism evidence="8 9">
    <name type="scientific">Leeuwenhoekiella polynyae</name>
    <dbReference type="NCBI Taxonomy" id="1550906"/>
    <lineage>
        <taxon>Bacteria</taxon>
        <taxon>Pseudomonadati</taxon>
        <taxon>Bacteroidota</taxon>
        <taxon>Flavobacteriia</taxon>
        <taxon>Flavobacteriales</taxon>
        <taxon>Flavobacteriaceae</taxon>
        <taxon>Leeuwenhoekiella</taxon>
    </lineage>
</organism>
<dbReference type="PROSITE" id="PS51257">
    <property type="entry name" value="PROKAR_LIPOPROTEIN"/>
    <property type="match status" value="1"/>
</dbReference>
<dbReference type="Gene3D" id="3.90.226.10">
    <property type="entry name" value="2-enoyl-CoA Hydratase, Chain A, domain 1"/>
    <property type="match status" value="1"/>
</dbReference>
<dbReference type="SUPFAM" id="SSF52096">
    <property type="entry name" value="ClpP/crotonase"/>
    <property type="match status" value="1"/>
</dbReference>
<dbReference type="InterPro" id="IPR036034">
    <property type="entry name" value="PDZ_sf"/>
</dbReference>
<dbReference type="PANTHER" id="PTHR32060">
    <property type="entry name" value="TAIL-SPECIFIC PROTEASE"/>
    <property type="match status" value="1"/>
</dbReference>
<dbReference type="InterPro" id="IPR020992">
    <property type="entry name" value="Tail_Prtase_C"/>
</dbReference>
<dbReference type="SMART" id="SM00228">
    <property type="entry name" value="PDZ"/>
    <property type="match status" value="1"/>
</dbReference>
<dbReference type="Pfam" id="PF17804">
    <property type="entry name" value="TSP_NTD"/>
    <property type="match status" value="1"/>
</dbReference>
<dbReference type="Proteomes" id="UP000289859">
    <property type="component" value="Unassembled WGS sequence"/>
</dbReference>
<dbReference type="NCBIfam" id="TIGR00225">
    <property type="entry name" value="prc"/>
    <property type="match status" value="1"/>
</dbReference>
<evidence type="ECO:0000256" key="3">
    <source>
        <dbReference type="ARBA" id="ARBA00022801"/>
    </source>
</evidence>
<gene>
    <name evidence="8" type="ORF">DSM02_3922</name>
</gene>
<dbReference type="InterPro" id="IPR005151">
    <property type="entry name" value="Tail-specific_protease"/>
</dbReference>
<feature type="signal peptide" evidence="6">
    <location>
        <begin position="1"/>
        <end position="26"/>
    </location>
</feature>
<evidence type="ECO:0000259" key="7">
    <source>
        <dbReference type="PROSITE" id="PS50106"/>
    </source>
</evidence>
<evidence type="ECO:0000313" key="8">
    <source>
        <dbReference type="EMBL" id="RXG12221.1"/>
    </source>
</evidence>
<dbReference type="SUPFAM" id="SSF50156">
    <property type="entry name" value="PDZ domain-like"/>
    <property type="match status" value="1"/>
</dbReference>
<dbReference type="Pfam" id="PF11818">
    <property type="entry name" value="DUF3340"/>
    <property type="match status" value="1"/>
</dbReference>
<comment type="caution">
    <text evidence="8">The sequence shown here is derived from an EMBL/GenBank/DDBJ whole genome shotgun (WGS) entry which is preliminary data.</text>
</comment>
<name>A0A4Q0NPF0_9FLAO</name>
<protein>
    <submittedName>
        <fullName evidence="8">Carboxyl-terminal processing protease</fullName>
    </submittedName>
</protein>
<evidence type="ECO:0000256" key="4">
    <source>
        <dbReference type="ARBA" id="ARBA00022825"/>
    </source>
</evidence>
<dbReference type="InterPro" id="IPR001478">
    <property type="entry name" value="PDZ"/>
</dbReference>
<dbReference type="InterPro" id="IPR004447">
    <property type="entry name" value="Peptidase_S41A"/>
</dbReference>
<dbReference type="GO" id="GO:0006508">
    <property type="term" value="P:proteolysis"/>
    <property type="evidence" value="ECO:0007669"/>
    <property type="project" value="UniProtKB-KW"/>
</dbReference>
<evidence type="ECO:0000256" key="2">
    <source>
        <dbReference type="ARBA" id="ARBA00022670"/>
    </source>
</evidence>
<dbReference type="PANTHER" id="PTHR32060:SF22">
    <property type="entry name" value="CARBOXYL-TERMINAL-PROCESSING PEPTIDASE 3, CHLOROPLASTIC"/>
    <property type="match status" value="1"/>
</dbReference>
<dbReference type="Pfam" id="PF00595">
    <property type="entry name" value="PDZ"/>
    <property type="match status" value="1"/>
</dbReference>
<keyword evidence="6" id="KW-0732">Signal</keyword>
<dbReference type="Pfam" id="PF03572">
    <property type="entry name" value="Peptidase_S41"/>
    <property type="match status" value="1"/>
</dbReference>
<dbReference type="EMBL" id="QOVK01000031">
    <property type="protein sequence ID" value="RXG12221.1"/>
    <property type="molecule type" value="Genomic_DNA"/>
</dbReference>
<dbReference type="GO" id="GO:0007165">
    <property type="term" value="P:signal transduction"/>
    <property type="evidence" value="ECO:0007669"/>
    <property type="project" value="TreeGrafter"/>
</dbReference>
<dbReference type="PROSITE" id="PS50106">
    <property type="entry name" value="PDZ"/>
    <property type="match status" value="1"/>
</dbReference>
<keyword evidence="2 5" id="KW-0645">Protease</keyword>
<evidence type="ECO:0000256" key="6">
    <source>
        <dbReference type="SAM" id="SignalP"/>
    </source>
</evidence>
<feature type="domain" description="PDZ" evidence="7">
    <location>
        <begin position="250"/>
        <end position="337"/>
    </location>
</feature>
<accession>A0A4Q0NPF0</accession>
<reference evidence="8 9" key="1">
    <citation type="submission" date="2018-07" db="EMBL/GenBank/DDBJ databases">
        <title>Leeuwenhoekiella genomics.</title>
        <authorList>
            <person name="Tahon G."/>
            <person name="Willems A."/>
        </authorList>
    </citation>
    <scope>NUCLEOTIDE SEQUENCE [LARGE SCALE GENOMIC DNA]</scope>
    <source>
        <strain evidence="8 9">LMG 29608</strain>
    </source>
</reference>
<dbReference type="InterPro" id="IPR040573">
    <property type="entry name" value="TSP_N"/>
</dbReference>
<evidence type="ECO:0000256" key="5">
    <source>
        <dbReference type="RuleBase" id="RU004404"/>
    </source>
</evidence>
<dbReference type="GO" id="GO:0008236">
    <property type="term" value="F:serine-type peptidase activity"/>
    <property type="evidence" value="ECO:0007669"/>
    <property type="project" value="UniProtKB-KW"/>
</dbReference>
<dbReference type="SMART" id="SM00245">
    <property type="entry name" value="TSPc"/>
    <property type="match status" value="1"/>
</dbReference>
<dbReference type="AlphaFoldDB" id="A0A4Q0NPF0"/>
<evidence type="ECO:0000256" key="1">
    <source>
        <dbReference type="ARBA" id="ARBA00009179"/>
    </source>
</evidence>
<dbReference type="CDD" id="cd07560">
    <property type="entry name" value="Peptidase_S41_CPP"/>
    <property type="match status" value="1"/>
</dbReference>
<evidence type="ECO:0000313" key="9">
    <source>
        <dbReference type="Proteomes" id="UP000289859"/>
    </source>
</evidence>
<dbReference type="InterPro" id="IPR029045">
    <property type="entry name" value="ClpP/crotonase-like_dom_sf"/>
</dbReference>
<dbReference type="GO" id="GO:0004175">
    <property type="term" value="F:endopeptidase activity"/>
    <property type="evidence" value="ECO:0007669"/>
    <property type="project" value="TreeGrafter"/>
</dbReference>
<dbReference type="Gene3D" id="2.30.42.10">
    <property type="match status" value="1"/>
</dbReference>
<sequence length="713" mass="81876">MQHIMIKNAKVLVLALLLAAASCSFTTNDEDPGKDKVLISLISYVLEKGHYDAKEFNDEFSEQVFNDFVTSLDPLKRYFLQSDIKEFEKYKDQIDDQIRNEDISFFDLAYTRLRERMEDSKKMYDEVLEQPFDYNKDEVIDTDYENLDYAKNLNELKSRWENQLKFSAIGIYYDRLEEEAKKAKDSTGYTALSKSEIEKESRETTKKSLVEYFEFANELDREDYFSVYINTIVEEFDPHTTYFAPVDKDRFDMQMSGQFQGIGARLQKKSNEISITEIISGGPAWRGEDLEEGDIILKVKQADEDVATSVVGMRLDDAVELIKGPKGTVVTLNVKKKDGSIKNIAITRDVVELEETYAKSTTVEKDDRNYGVINLPKFYFDMQNAEERNAATDVKKEIIRLKEQDVDGLVIDLRSNGGGSLSTVVDIAGLFIKEGPVVQVKSNGAESEILKDKDPEIIWDKPLVILVNEISASASEILAAAMQDYKRAVIIGSKQTYGKGTVQNVYDLNRWLRQNDLGDMGALKITTQKFYRINGGSTQLEGVKSDVVVPDKYSYIDIGEKDLENPLPWDKIAAADYDVWDGYIDYEQTINSSNARMAKNKQLQLIEENAKWIKSKQDESVWPLNIDAYTAKVKQNEEEAKQFDALKEYKSDLTYKSLPYELKEFENDTVLKQKRERWHEDLAKDVYMEEAINVLEDLKLNNIRRSKLADVRD</sequence>
<keyword evidence="3 5" id="KW-0378">Hydrolase</keyword>
<keyword evidence="9" id="KW-1185">Reference proteome</keyword>
<dbReference type="CDD" id="cd06782">
    <property type="entry name" value="cpPDZ_CPP-like"/>
    <property type="match status" value="1"/>
</dbReference>
<keyword evidence="4 5" id="KW-0720">Serine protease</keyword>
<proteinExistence type="inferred from homology"/>
<comment type="similarity">
    <text evidence="1 5">Belongs to the peptidase S41A family.</text>
</comment>
<feature type="chain" id="PRO_5020672042" evidence="6">
    <location>
        <begin position="27"/>
        <end position="713"/>
    </location>
</feature>